<dbReference type="AlphaFoldDB" id="A0A8S1JFJ6"/>
<keyword evidence="4" id="KW-1185">Reference proteome</keyword>
<dbReference type="InterPro" id="IPR021773">
    <property type="entry name" value="TPC11"/>
</dbReference>
<comment type="caution">
    <text evidence="3">The sequence shown here is derived from an EMBL/GenBank/DDBJ whole genome shotgun (WGS) entry which is preliminary data.</text>
</comment>
<dbReference type="PANTHER" id="PTHR14374:SF0">
    <property type="entry name" value="TRAFFICKING PROTEIN PARTICLE COMPLEX SUBUNIT 11"/>
    <property type="match status" value="1"/>
</dbReference>
<name>A0A8S1JFJ6_9CHLO</name>
<organism evidence="3 4">
    <name type="scientific">Ostreobium quekettii</name>
    <dbReference type="NCBI Taxonomy" id="121088"/>
    <lineage>
        <taxon>Eukaryota</taxon>
        <taxon>Viridiplantae</taxon>
        <taxon>Chlorophyta</taxon>
        <taxon>core chlorophytes</taxon>
        <taxon>Ulvophyceae</taxon>
        <taxon>TCBD clade</taxon>
        <taxon>Bryopsidales</taxon>
        <taxon>Ostreobineae</taxon>
        <taxon>Ostreobiaceae</taxon>
        <taxon>Ostreobium</taxon>
    </lineage>
</organism>
<proteinExistence type="predicted"/>
<reference evidence="3" key="1">
    <citation type="submission" date="2020-12" db="EMBL/GenBank/DDBJ databases">
        <authorList>
            <person name="Iha C."/>
        </authorList>
    </citation>
    <scope>NUCLEOTIDE SEQUENCE</scope>
</reference>
<dbReference type="Pfam" id="PF11817">
    <property type="entry name" value="Foie-gras_1"/>
    <property type="match status" value="1"/>
</dbReference>
<evidence type="ECO:0000313" key="4">
    <source>
        <dbReference type="Proteomes" id="UP000708148"/>
    </source>
</evidence>
<dbReference type="EMBL" id="CAJHUC010002953">
    <property type="protein sequence ID" value="CAD7704773.1"/>
    <property type="molecule type" value="Genomic_DNA"/>
</dbReference>
<protein>
    <recommendedName>
        <fullName evidence="2">Trafficking protein particle complex subunit 11 domain-containing protein</fullName>
    </recommendedName>
</protein>
<feature type="domain" description="Trafficking protein particle complex subunit 11" evidence="2">
    <location>
        <begin position="259"/>
        <end position="515"/>
    </location>
</feature>
<dbReference type="Proteomes" id="UP000708148">
    <property type="component" value="Unassembled WGS sequence"/>
</dbReference>
<evidence type="ECO:0000256" key="1">
    <source>
        <dbReference type="SAM" id="MobiDB-lite"/>
    </source>
</evidence>
<evidence type="ECO:0000313" key="3">
    <source>
        <dbReference type="EMBL" id="CAD7704773.1"/>
    </source>
</evidence>
<dbReference type="PANTHER" id="PTHR14374">
    <property type="entry name" value="FOIE GRAS"/>
    <property type="match status" value="1"/>
</dbReference>
<accession>A0A8S1JFJ6</accession>
<feature type="compositionally biased region" description="Polar residues" evidence="1">
    <location>
        <begin position="663"/>
        <end position="672"/>
    </location>
</feature>
<feature type="compositionally biased region" description="Low complexity" evidence="1">
    <location>
        <begin position="682"/>
        <end position="691"/>
    </location>
</feature>
<dbReference type="OrthoDB" id="6278596at2759"/>
<gene>
    <name evidence="3" type="ORF">OSTQU699_LOCUS10128</name>
</gene>
<evidence type="ECO:0000259" key="2">
    <source>
        <dbReference type="Pfam" id="PF11817"/>
    </source>
</evidence>
<feature type="region of interest" description="Disordered" evidence="1">
    <location>
        <begin position="650"/>
        <end position="691"/>
    </location>
</feature>
<sequence length="1186" mass="130521">MNGYPPELRTPPLPTLLLVGHRELHSQLRTFFTGTLRPPLNIIGDPDLANMSDYFCGPVKPARSQRALPDGVIKDGWILKHRNERAAVSVVFVQRQSIAGDPAQWSTVLQQLQHVRDCIAQRNGRLVLAVVADEGQREVPSDRIFALRQYLTLESRCIQILSVSKPMGQPQLRQDDILALGETVLEQAWSYYQSEAARVVQKHTQRQHSSPELSTWVAFKVGMLAEFRQDWVTAVKQYQAAYSHACQVFLGNPVSVRRHVELTQVAEQVHFKLVMLLLHQHRLDDALQQFRLHMAKFRKIPDFFGPGGCATHWMWVSRQYEAAADLIRSKVDPEALGTPERSDFNPAYLMGSAAEASIERRVVVEAAQGLRDNGMQGLHASQVVHGDYVGQFKYKTEMGTTRDLADNELDAYLLSVESERPLTEASLQLLRRAFQLYRGGGSDRRIYNLGVLMAREHLAANDPDSAYKLLLQVSPAYRRDGWEQPLASCLARLRECAHLLGLTREHITYSLELASIPKVLDMHQRETMAKASIEQLMSEPVKPPVPEAVAPGKQDPEEGDGYEYFVTEAVAQEQKQPAKGKTQMRINQDFGWGRLLTLAAGFVPPDELPKQLEFGLALYSHLPAELPICDVEVEFALPEGGRHKELALREEEMPMPRPTTPPGSSTAVVDTSRTADQRAGPEETSTSGSSGLKPGCWNRYWVKFAPGSAGEISADRVIIHLSQHARVVWWLSNSPMSWDERGWPEARVLLPPFRSAVGRELALGLCTVHVDHVGALPKLQITAPRYSLVGETATVTIRLDAPENMGTCHLSFITQVTEPCERPALVVMETGEAVQGPMEITKLEKGTAWVCDFGLCSKDPGQVSTRLFLHLATSGCIERTFEVAFELPFQLTTHLATTSHSYTLMPLLPPGGPLQEAVGGLGTRPEAPPPPLLPVGRPVLLTACLQSMAPCQLRLVDVQWKVPEGEGLEASSVCSAPPSTTVRKGDRHTMLFRLCVQRPVEGLQLGSLEIKWRRCQQMELGLVPSISIGASLASAMSFTSMASSLDEDDDASAPASPPGPAVTCLLPLPRIDAARPLLTVDSNPPPKTAAGQPFSYTLDFSSHSSQPEDLKVEVRDSEGFLLSGSKSSTLTVLPGQAGRVAWRAVPYGAGVSRLPAVRVAALRFGSWVDVEGEEVYVMPAAITAGR</sequence>